<keyword evidence="1" id="KW-0863">Zinc-finger</keyword>
<dbReference type="GO" id="GO:0008270">
    <property type="term" value="F:zinc ion binding"/>
    <property type="evidence" value="ECO:0007669"/>
    <property type="project" value="UniProtKB-UniRule"/>
</dbReference>
<dbReference type="InterPro" id="IPR012934">
    <property type="entry name" value="Znf_AD"/>
</dbReference>
<dbReference type="SMART" id="SM00868">
    <property type="entry name" value="zf-AD"/>
    <property type="match status" value="1"/>
</dbReference>
<feature type="binding site" evidence="1">
    <location>
        <position position="156"/>
    </location>
    <ligand>
        <name>Zn(2+)</name>
        <dbReference type="ChEBI" id="CHEBI:29105"/>
    </ligand>
</feature>
<dbReference type="AlphaFoldDB" id="A0A4Y0BK66"/>
<organism evidence="3">
    <name type="scientific">Anopheles funestus</name>
    <name type="common">African malaria mosquito</name>
    <dbReference type="NCBI Taxonomy" id="62324"/>
    <lineage>
        <taxon>Eukaryota</taxon>
        <taxon>Metazoa</taxon>
        <taxon>Ecdysozoa</taxon>
        <taxon>Arthropoda</taxon>
        <taxon>Hexapoda</taxon>
        <taxon>Insecta</taxon>
        <taxon>Pterygota</taxon>
        <taxon>Neoptera</taxon>
        <taxon>Endopterygota</taxon>
        <taxon>Diptera</taxon>
        <taxon>Nematocera</taxon>
        <taxon>Culicoidea</taxon>
        <taxon>Culicidae</taxon>
        <taxon>Anophelinae</taxon>
        <taxon>Anopheles</taxon>
    </lineage>
</organism>
<dbReference type="VEuPathDB" id="VectorBase:AFUN019275"/>
<dbReference type="GO" id="GO:0005634">
    <property type="term" value="C:nucleus"/>
    <property type="evidence" value="ECO:0007669"/>
    <property type="project" value="InterPro"/>
</dbReference>
<accession>A0A4Y0BK66</accession>
<feature type="binding site" evidence="1">
    <location>
        <position position="159"/>
    </location>
    <ligand>
        <name>Zn(2+)</name>
        <dbReference type="ChEBI" id="CHEBI:29105"/>
    </ligand>
</feature>
<dbReference type="PROSITE" id="PS51915">
    <property type="entry name" value="ZAD"/>
    <property type="match status" value="1"/>
</dbReference>
<evidence type="ECO:0000259" key="2">
    <source>
        <dbReference type="PROSITE" id="PS51915"/>
    </source>
</evidence>
<keyword evidence="1" id="KW-0479">Metal-binding</keyword>
<reference evidence="3" key="1">
    <citation type="submission" date="2020-05" db="UniProtKB">
        <authorList>
            <consortium name="EnsemblMetazoa"/>
        </authorList>
    </citation>
    <scope>IDENTIFICATION</scope>
    <source>
        <strain evidence="3">FUMOZ</strain>
    </source>
</reference>
<sequence>MCICDGKRFSKRSSSNVGVNNPKETVPVLIEQAYGIYSCELCEKNVHPSGCLEYHKQEHEYLKCPFCQKSITRKDVHAHIATHQDAYSCITCNKKHQETENLTEEMCERICRLCLKTLDTDDPDVRSILDGMVQRALKSVFPFEVQFRDDLPMYTCKQCSWNVLDFHSYSELVQKNQEKFNCKYLPDNQSAQNYNEMEKENIGLNNNPKELPSSQSEGYFDDGDITTVKCKAELDSIAVTNEIHPDLMDFSYGNFEEDSASITCGNYEITPFIYDDSTECSESFNICNK</sequence>
<feature type="binding site" evidence="1">
    <location>
        <position position="114"/>
    </location>
    <ligand>
        <name>Zn(2+)</name>
        <dbReference type="ChEBI" id="CHEBI:29105"/>
    </ligand>
</feature>
<dbReference type="InterPro" id="IPR013087">
    <property type="entry name" value="Znf_C2H2_type"/>
</dbReference>
<name>A0A4Y0BK66_ANOFN</name>
<evidence type="ECO:0000313" key="3">
    <source>
        <dbReference type="EnsemblMetazoa" id="AFUN019275-PA"/>
    </source>
</evidence>
<dbReference type="SUPFAM" id="SSF57716">
    <property type="entry name" value="Glucocorticoid receptor-like (DNA-binding domain)"/>
    <property type="match status" value="1"/>
</dbReference>
<dbReference type="Pfam" id="PF07776">
    <property type="entry name" value="zf-AD"/>
    <property type="match status" value="1"/>
</dbReference>
<evidence type="ECO:0000256" key="1">
    <source>
        <dbReference type="PROSITE-ProRule" id="PRU01263"/>
    </source>
</evidence>
<protein>
    <submittedName>
        <fullName evidence="3">C2H2-type domain-containing protein</fullName>
    </submittedName>
</protein>
<feature type="binding site" evidence="1">
    <location>
        <position position="111"/>
    </location>
    <ligand>
        <name>Zn(2+)</name>
        <dbReference type="ChEBI" id="CHEBI:29105"/>
    </ligand>
</feature>
<feature type="domain" description="ZAD" evidence="2">
    <location>
        <begin position="109"/>
        <end position="183"/>
    </location>
</feature>
<proteinExistence type="predicted"/>
<keyword evidence="1" id="KW-0862">Zinc</keyword>
<dbReference type="EnsemblMetazoa" id="AFUN019275-RA">
    <property type="protein sequence ID" value="AFUN019275-PA"/>
    <property type="gene ID" value="AFUN019275"/>
</dbReference>
<dbReference type="STRING" id="62324.A0A4Y0BK66"/>
<dbReference type="PROSITE" id="PS00028">
    <property type="entry name" value="ZINC_FINGER_C2H2_1"/>
    <property type="match status" value="1"/>
</dbReference>
<dbReference type="Gene3D" id="3.40.1800.20">
    <property type="match status" value="1"/>
</dbReference>